<accession>A0ABV6ZXT0</accession>
<name>A0ABV6ZXT0_9PROT</name>
<keyword evidence="11" id="KW-1185">Reference proteome</keyword>
<dbReference type="InterPro" id="IPR007197">
    <property type="entry name" value="rSAM"/>
</dbReference>
<evidence type="ECO:0000256" key="4">
    <source>
        <dbReference type="ARBA" id="ARBA00022691"/>
    </source>
</evidence>
<dbReference type="InterPro" id="IPR006638">
    <property type="entry name" value="Elp3/MiaA/NifB-like_rSAM"/>
</dbReference>
<keyword evidence="7" id="KW-0411">Iron-sulfur</keyword>
<evidence type="ECO:0000313" key="10">
    <source>
        <dbReference type="EMBL" id="MFC2926235.1"/>
    </source>
</evidence>
<evidence type="ECO:0000313" key="11">
    <source>
        <dbReference type="Proteomes" id="UP001595379"/>
    </source>
</evidence>
<dbReference type="Gene3D" id="3.40.50.12160">
    <property type="entry name" value="Methylthiotransferase, N-terminal domain"/>
    <property type="match status" value="1"/>
</dbReference>
<keyword evidence="2" id="KW-0004">4Fe-4S</keyword>
<dbReference type="SMART" id="SM00729">
    <property type="entry name" value="Elp3"/>
    <property type="match status" value="1"/>
</dbReference>
<dbReference type="PANTHER" id="PTHR11918">
    <property type="entry name" value="RADICAL SAM PROTEINS"/>
    <property type="match status" value="1"/>
</dbReference>
<dbReference type="PROSITE" id="PS51449">
    <property type="entry name" value="MTTASE_N"/>
    <property type="match status" value="1"/>
</dbReference>
<organism evidence="10 11">
    <name type="scientific">Hyphobacterium vulgare</name>
    <dbReference type="NCBI Taxonomy" id="1736751"/>
    <lineage>
        <taxon>Bacteria</taxon>
        <taxon>Pseudomonadati</taxon>
        <taxon>Pseudomonadota</taxon>
        <taxon>Alphaproteobacteria</taxon>
        <taxon>Maricaulales</taxon>
        <taxon>Maricaulaceae</taxon>
        <taxon>Hyphobacterium</taxon>
    </lineage>
</organism>
<dbReference type="SFLD" id="SFLDG01082">
    <property type="entry name" value="B12-binding_domain_containing"/>
    <property type="match status" value="1"/>
</dbReference>
<dbReference type="InterPro" id="IPR023404">
    <property type="entry name" value="rSAM_horseshoe"/>
</dbReference>
<evidence type="ECO:0000256" key="7">
    <source>
        <dbReference type="ARBA" id="ARBA00023014"/>
    </source>
</evidence>
<dbReference type="Pfam" id="PF00919">
    <property type="entry name" value="UPF0004"/>
    <property type="match status" value="1"/>
</dbReference>
<keyword evidence="3" id="KW-0808">Transferase</keyword>
<dbReference type="NCBIfam" id="TIGR00089">
    <property type="entry name" value="MiaB/RimO family radical SAM methylthiotransferase"/>
    <property type="match status" value="1"/>
</dbReference>
<dbReference type="InterPro" id="IPR020612">
    <property type="entry name" value="Methylthiotransferase_CS"/>
</dbReference>
<dbReference type="PROSITE" id="PS51918">
    <property type="entry name" value="RADICAL_SAM"/>
    <property type="match status" value="1"/>
</dbReference>
<dbReference type="SUPFAM" id="SSF102114">
    <property type="entry name" value="Radical SAM enzymes"/>
    <property type="match status" value="1"/>
</dbReference>
<dbReference type="Gene3D" id="3.80.30.20">
    <property type="entry name" value="tm_1862 like domain"/>
    <property type="match status" value="1"/>
</dbReference>
<comment type="caution">
    <text evidence="10">The sequence shown here is derived from an EMBL/GenBank/DDBJ whole genome shotgun (WGS) entry which is preliminary data.</text>
</comment>
<evidence type="ECO:0000256" key="2">
    <source>
        <dbReference type="ARBA" id="ARBA00022485"/>
    </source>
</evidence>
<dbReference type="CDD" id="cd01335">
    <property type="entry name" value="Radical_SAM"/>
    <property type="match status" value="1"/>
</dbReference>
<keyword evidence="5" id="KW-0479">Metal-binding</keyword>
<protein>
    <submittedName>
        <fullName evidence="10">tRNA (N(6)-L-threonylcarbamoyladenosine(37)-C(2))-methylthiotransferase MtaB</fullName>
    </submittedName>
</protein>
<dbReference type="PANTHER" id="PTHR11918:SF45">
    <property type="entry name" value="THREONYLCARBAMOYLADENOSINE TRNA METHYLTHIOTRANSFERASE"/>
    <property type="match status" value="1"/>
</dbReference>
<comment type="cofactor">
    <cofactor evidence="1">
        <name>[4Fe-4S] cluster</name>
        <dbReference type="ChEBI" id="CHEBI:49883"/>
    </cofactor>
</comment>
<feature type="domain" description="MTTase N-terminal" evidence="8">
    <location>
        <begin position="18"/>
        <end position="121"/>
    </location>
</feature>
<feature type="domain" description="Radical SAM core" evidence="9">
    <location>
        <begin position="146"/>
        <end position="381"/>
    </location>
</feature>
<sequence length="436" mass="47338">MATLIENKAPSANADAMAGPDIRTFGCRLNAWESEIMRDHARAAGLGEAIIINTCAVTNEAVRQARQSIRRARRDHPDASIIVTGCAAQIEPERFAAMPEVTRVVGNMEKMKAETWEAVARGDAARTLVNDIMSVRETAGHLVDGLDGRTRAYVQVQTGCDHRCTFCIIPYGRGNSRSVPDTEITDQIRRLVDTGHQEIVLTGVDLTSWGADLDGEPKLGRLVKAILKDVPDLPRLRLSSIDAIEIDPDLFEAVTGDARIAPHLHLSLQAGDDMILKRMKRRHLRDDAIQLCQSLKAARPDIAFGADLIAGFPTETEEMFENSIKLVDDCDLAYLHVFPFSPRPGTPAARMPWSGGGVAKERAARLRAKGDAALARHLSGMIGSTQAALVERPGFARAPNFAAIRFDEHSPARAGAIVDLVISGHDGQELTGEVKA</sequence>
<evidence type="ECO:0000256" key="3">
    <source>
        <dbReference type="ARBA" id="ARBA00022679"/>
    </source>
</evidence>
<dbReference type="EMBL" id="JBHRSV010000016">
    <property type="protein sequence ID" value="MFC2926235.1"/>
    <property type="molecule type" value="Genomic_DNA"/>
</dbReference>
<dbReference type="SFLD" id="SFLDS00029">
    <property type="entry name" value="Radical_SAM"/>
    <property type="match status" value="1"/>
</dbReference>
<reference evidence="11" key="1">
    <citation type="journal article" date="2019" name="Int. J. Syst. Evol. Microbiol.">
        <title>The Global Catalogue of Microorganisms (GCM) 10K type strain sequencing project: providing services to taxonomists for standard genome sequencing and annotation.</title>
        <authorList>
            <consortium name="The Broad Institute Genomics Platform"/>
            <consortium name="The Broad Institute Genome Sequencing Center for Infectious Disease"/>
            <person name="Wu L."/>
            <person name="Ma J."/>
        </authorList>
    </citation>
    <scope>NUCLEOTIDE SEQUENCE [LARGE SCALE GENOMIC DNA]</scope>
    <source>
        <strain evidence="11">KCTC 52487</strain>
    </source>
</reference>
<dbReference type="InterPro" id="IPR006467">
    <property type="entry name" value="MiaB-like_bact"/>
</dbReference>
<evidence type="ECO:0000259" key="9">
    <source>
        <dbReference type="PROSITE" id="PS51918"/>
    </source>
</evidence>
<evidence type="ECO:0000259" key="8">
    <source>
        <dbReference type="PROSITE" id="PS51449"/>
    </source>
</evidence>
<keyword evidence="6" id="KW-0408">Iron</keyword>
<dbReference type="InterPro" id="IPR005839">
    <property type="entry name" value="Methylthiotransferase"/>
</dbReference>
<proteinExistence type="predicted"/>
<evidence type="ECO:0000256" key="1">
    <source>
        <dbReference type="ARBA" id="ARBA00001966"/>
    </source>
</evidence>
<dbReference type="Pfam" id="PF04055">
    <property type="entry name" value="Radical_SAM"/>
    <property type="match status" value="1"/>
</dbReference>
<dbReference type="RefSeq" id="WP_343164547.1">
    <property type="nucleotide sequence ID" value="NZ_JBHRSV010000016.1"/>
</dbReference>
<dbReference type="InterPro" id="IPR038135">
    <property type="entry name" value="Methylthiotransferase_N_sf"/>
</dbReference>
<evidence type="ECO:0000256" key="5">
    <source>
        <dbReference type="ARBA" id="ARBA00022723"/>
    </source>
</evidence>
<dbReference type="PROSITE" id="PS01278">
    <property type="entry name" value="MTTASE_RADICAL"/>
    <property type="match status" value="1"/>
</dbReference>
<evidence type="ECO:0000256" key="6">
    <source>
        <dbReference type="ARBA" id="ARBA00023004"/>
    </source>
</evidence>
<dbReference type="InterPro" id="IPR013848">
    <property type="entry name" value="Methylthiotransferase_N"/>
</dbReference>
<dbReference type="InterPro" id="IPR058240">
    <property type="entry name" value="rSAM_sf"/>
</dbReference>
<dbReference type="Proteomes" id="UP001595379">
    <property type="component" value="Unassembled WGS sequence"/>
</dbReference>
<gene>
    <name evidence="10" type="primary">mtaB</name>
    <name evidence="10" type="ORF">ACFOOR_08960</name>
</gene>
<dbReference type="NCBIfam" id="TIGR01579">
    <property type="entry name" value="MiaB-like-C"/>
    <property type="match status" value="1"/>
</dbReference>
<keyword evidence="4" id="KW-0949">S-adenosyl-L-methionine</keyword>